<dbReference type="RefSeq" id="XP_014674056.1">
    <property type="nucleotide sequence ID" value="XM_014818570.1"/>
</dbReference>
<organism evidence="3 4">
    <name type="scientific">Priapulus caudatus</name>
    <name type="common">Priapulid worm</name>
    <dbReference type="NCBI Taxonomy" id="37621"/>
    <lineage>
        <taxon>Eukaryota</taxon>
        <taxon>Metazoa</taxon>
        <taxon>Ecdysozoa</taxon>
        <taxon>Scalidophora</taxon>
        <taxon>Priapulida</taxon>
        <taxon>Priapulimorpha</taxon>
        <taxon>Priapulimorphida</taxon>
        <taxon>Priapulidae</taxon>
        <taxon>Priapulus</taxon>
    </lineage>
</organism>
<evidence type="ECO:0000313" key="4">
    <source>
        <dbReference type="RefSeq" id="XP_014674056.1"/>
    </source>
</evidence>
<dbReference type="PANTHER" id="PTHR47331:SF5">
    <property type="entry name" value="RIBONUCLEASE H"/>
    <property type="match status" value="1"/>
</dbReference>
<accession>A0ABM1EPD5</accession>
<protein>
    <submittedName>
        <fullName evidence="4">Uncharacterized protein LOC106814273</fullName>
    </submittedName>
</protein>
<dbReference type="InterPro" id="IPR036397">
    <property type="entry name" value="RNaseH_sf"/>
</dbReference>
<evidence type="ECO:0000313" key="3">
    <source>
        <dbReference type="Proteomes" id="UP000695022"/>
    </source>
</evidence>
<keyword evidence="3" id="KW-1185">Reference proteome</keyword>
<evidence type="ECO:0000259" key="1">
    <source>
        <dbReference type="Pfam" id="PF17921"/>
    </source>
</evidence>
<feature type="domain" description="Integrase zinc-binding" evidence="1">
    <location>
        <begin position="311"/>
        <end position="363"/>
    </location>
</feature>
<dbReference type="Pfam" id="PF05380">
    <property type="entry name" value="Peptidase_A17"/>
    <property type="match status" value="1"/>
</dbReference>
<gene>
    <name evidence="4" type="primary">LOC106814273</name>
</gene>
<evidence type="ECO:0000259" key="2">
    <source>
        <dbReference type="Pfam" id="PF18701"/>
    </source>
</evidence>
<dbReference type="Pfam" id="PF18701">
    <property type="entry name" value="DUF5641"/>
    <property type="match status" value="1"/>
</dbReference>
<dbReference type="SUPFAM" id="SSF53098">
    <property type="entry name" value="Ribonuclease H-like"/>
    <property type="match status" value="1"/>
</dbReference>
<feature type="domain" description="DUF5641" evidence="2">
    <location>
        <begin position="534"/>
        <end position="579"/>
    </location>
</feature>
<dbReference type="Pfam" id="PF17921">
    <property type="entry name" value="Integrase_H2C2"/>
    <property type="match status" value="1"/>
</dbReference>
<dbReference type="InterPro" id="IPR041588">
    <property type="entry name" value="Integrase_H2C2"/>
</dbReference>
<reference evidence="4" key="1">
    <citation type="submission" date="2025-08" db="UniProtKB">
        <authorList>
            <consortium name="RefSeq"/>
        </authorList>
    </citation>
    <scope>IDENTIFICATION</scope>
</reference>
<dbReference type="InterPro" id="IPR008042">
    <property type="entry name" value="Retrotrans_Pao"/>
</dbReference>
<dbReference type="Gene3D" id="3.30.420.10">
    <property type="entry name" value="Ribonuclease H-like superfamily/Ribonuclease H"/>
    <property type="match status" value="1"/>
</dbReference>
<dbReference type="PANTHER" id="PTHR47331">
    <property type="entry name" value="PHD-TYPE DOMAIN-CONTAINING PROTEIN"/>
    <property type="match status" value="1"/>
</dbReference>
<dbReference type="InterPro" id="IPR012337">
    <property type="entry name" value="RNaseH-like_sf"/>
</dbReference>
<dbReference type="InterPro" id="IPR040676">
    <property type="entry name" value="DUF5641"/>
</dbReference>
<dbReference type="GeneID" id="106814273"/>
<dbReference type="Proteomes" id="UP000695022">
    <property type="component" value="Unplaced"/>
</dbReference>
<sequence>MDKGRVHCTLVTGKARVTPLKSITIPRLELTAATIAVRVKTFLNEELKLDDAEHIFLTDSKVVLGYIKNCERRFHVFVANRIQQITDNSYPSQWRYVATKENPADEVSRGLTVQQLTESKWLRGPDMLWEDAISKEAEEKTIEVLPNDAEEKKAQVHSLHSGTPSLELTRLNCFSTWFKAKRAIANCLLFISRLKQRCENKRHQRTGEKDDRETPKVGISVQDMHLVEKEVLKHVQKESFPDEIQIIESVTKRQDIPERMKRRHIKKASRHYGFDPFRDEDRLLRVGGRLQRSDEAYERKHPGILHQGHHVTKLVILHCHEQTKHQGRGMTLNQIRESGYWILRSSIQVARLIRKCVICNRLRSPVQIQQMSDLPCDRLTPAPPFTYSGVDCFGPWMIKESRKELKKWGVLFTCMASRAVHIEIVNSLSTYAFIQAFRRFTALRGQVRQLRCDRGTNIVGADSEFKKAWSEMDHEKVKDTLLKEGCDYVKFVFNVPSASHMGGVWERQIRSIRSVLEALMFQSENDGGECNIYDLVNDFWNCWKKEFLQGLQIRQKWTRPQCDAMVDDVVIIKDDNALRNQ</sequence>
<name>A0ABM1EPD5_PRICU</name>
<proteinExistence type="predicted"/>